<dbReference type="Gene3D" id="1.10.10.1460">
    <property type="match status" value="1"/>
</dbReference>
<feature type="coiled-coil region" evidence="8">
    <location>
        <begin position="69"/>
        <end position="96"/>
    </location>
</feature>
<sequence>MTDVHDSSSGLGIPLCRYDLTQVPIELQSQQEITLELQSQQEMMTQVPLELQSQQEQHDDIDLHSTTDSKQLQIEIEKLSNYLNSLKSKIKAWEHSFMPDKPTQSDIKSNNNVAKMYKNYQKYKKIMNDLKVGKLSLSNWKDLKHSQKKNDKLKSSSDNAEKKPTKHKKSKDKKVKVQTHEFVQEDQYEDEDEDEDQDDSDKEIGPTPQLHGRVLGVFDIELKPTPQSTPVKKNPLIDNNIEFVSPLKATPRINRKLNDVEFITPSKKVERKLLFGGAGVNIETPKKQQQHKVDETPGYMKVNLSRTHSSAILLKLNNNDDNNNNDNDTDTDTDNDEIQVENESIMTPLKSPTKSLGTSPLKIEPSPILRRNLGKSLFQINNELSTLKKNLKFFESETNDDDDDDDEVKSSGDEAIESPLEVVDDIDGDVKIDNKLYDPTKEKIDTSKKRSKTMKRTTKRVKLKTVELSTNDDEFDNINIHDKIKEMDESYSKHMAQIEKNRDDLVIIDNGSDNDDQLDRLTDDDDDDSNEVYKRREHDLTKDSKKTTKGHPLSNNFVKYKIHKRKGGGNNRFSRR</sequence>
<dbReference type="GO" id="GO:0003688">
    <property type="term" value="F:DNA replication origin binding"/>
    <property type="evidence" value="ECO:0007669"/>
    <property type="project" value="TreeGrafter"/>
</dbReference>
<feature type="compositionally biased region" description="Acidic residues" evidence="9">
    <location>
        <begin position="397"/>
        <end position="407"/>
    </location>
</feature>
<dbReference type="InterPro" id="IPR021110">
    <property type="entry name" value="DNA_rep_checkpnt_protein"/>
</dbReference>
<evidence type="ECO:0000256" key="9">
    <source>
        <dbReference type="SAM" id="MobiDB-lite"/>
    </source>
</evidence>
<gene>
    <name evidence="10" type="ORF">CANARDRAFT_177455</name>
</gene>
<feature type="region of interest" description="Disordered" evidence="9">
    <location>
        <begin position="395"/>
        <end position="419"/>
    </location>
</feature>
<proteinExistence type="inferred from homology"/>
<comment type="function">
    <text evidence="7">Has a role in the initiation of DNA replication. Required at S-phase checkpoint.</text>
</comment>
<keyword evidence="6 7" id="KW-0131">Cell cycle</keyword>
<dbReference type="GO" id="GO:1902977">
    <property type="term" value="P:mitotic DNA replication preinitiation complex assembly"/>
    <property type="evidence" value="ECO:0007669"/>
    <property type="project" value="TreeGrafter"/>
</dbReference>
<comment type="subcellular location">
    <subcellularLocation>
        <location evidence="1 7">Nucleus</location>
    </subcellularLocation>
</comment>
<evidence type="ECO:0000256" key="5">
    <source>
        <dbReference type="ARBA" id="ARBA00023242"/>
    </source>
</evidence>
<keyword evidence="5 7" id="KW-0539">Nucleus</keyword>
<evidence type="ECO:0000256" key="3">
    <source>
        <dbReference type="ARBA" id="ARBA00018363"/>
    </source>
</evidence>
<feature type="compositionally biased region" description="Basic and acidic residues" evidence="9">
    <location>
        <begin position="141"/>
        <end position="163"/>
    </location>
</feature>
<dbReference type="AlphaFoldDB" id="A0A1E4SW84"/>
<evidence type="ECO:0000256" key="1">
    <source>
        <dbReference type="ARBA" id="ARBA00004123"/>
    </source>
</evidence>
<evidence type="ECO:0000313" key="10">
    <source>
        <dbReference type="EMBL" id="ODV83754.1"/>
    </source>
</evidence>
<keyword evidence="8" id="KW-0175">Coiled coil</keyword>
<dbReference type="Proteomes" id="UP000094801">
    <property type="component" value="Unassembled WGS sequence"/>
</dbReference>
<dbReference type="PANTHER" id="PTHR28124">
    <property type="entry name" value="DNA REPLICATION REGULATOR SLD2"/>
    <property type="match status" value="1"/>
</dbReference>
<reference evidence="11" key="1">
    <citation type="submission" date="2016-04" db="EMBL/GenBank/DDBJ databases">
        <title>Comparative genomics of biotechnologically important yeasts.</title>
        <authorList>
            <consortium name="DOE Joint Genome Institute"/>
            <person name="Riley R."/>
            <person name="Haridas S."/>
            <person name="Wolfe K.H."/>
            <person name="Lopes M.R."/>
            <person name="Hittinger C.T."/>
            <person name="Goker M."/>
            <person name="Salamov A."/>
            <person name="Wisecaver J."/>
            <person name="Long T.M."/>
            <person name="Aerts A.L."/>
            <person name="Barry K."/>
            <person name="Choi C."/>
            <person name="Clum A."/>
            <person name="Coughlan A.Y."/>
            <person name="Deshpande S."/>
            <person name="Douglass A.P."/>
            <person name="Hanson S.J."/>
            <person name="Klenk H.-P."/>
            <person name="Labutti K."/>
            <person name="Lapidus A."/>
            <person name="Lindquist E."/>
            <person name="Lipzen A."/>
            <person name="Meier-Kolthoff J.P."/>
            <person name="Ohm R.A."/>
            <person name="Otillar R.P."/>
            <person name="Pangilinan J."/>
            <person name="Peng Y."/>
            <person name="Rokas A."/>
            <person name="Rosa C.A."/>
            <person name="Scheuner C."/>
            <person name="Sibirny A.A."/>
            <person name="Slot J.C."/>
            <person name="Stielow J.B."/>
            <person name="Sun H."/>
            <person name="Kurtzman C.P."/>
            <person name="Blackwell M."/>
            <person name="Grigoriev I.V."/>
            <person name="Jeffries T.W."/>
        </authorList>
    </citation>
    <scope>NUCLEOTIDE SEQUENCE [LARGE SCALE GENOMIC DNA]</scope>
    <source>
        <strain evidence="11">NRRL YB-2248</strain>
    </source>
</reference>
<protein>
    <recommendedName>
        <fullName evidence="3 7">DNA replication regulator SLD2</fullName>
    </recommendedName>
</protein>
<feature type="compositionally biased region" description="Basic residues" evidence="9">
    <location>
        <begin position="164"/>
        <end position="177"/>
    </location>
</feature>
<dbReference type="GO" id="GO:0006270">
    <property type="term" value="P:DNA replication initiation"/>
    <property type="evidence" value="ECO:0007669"/>
    <property type="project" value="UniProtKB-UniRule"/>
</dbReference>
<evidence type="ECO:0000256" key="7">
    <source>
        <dbReference type="RuleBase" id="RU367067"/>
    </source>
</evidence>
<feature type="compositionally biased region" description="Basic residues" evidence="9">
    <location>
        <begin position="560"/>
        <end position="576"/>
    </location>
</feature>
<dbReference type="GO" id="GO:0000727">
    <property type="term" value="P:double-strand break repair via break-induced replication"/>
    <property type="evidence" value="ECO:0007669"/>
    <property type="project" value="TreeGrafter"/>
</dbReference>
<keyword evidence="11" id="KW-1185">Reference proteome</keyword>
<dbReference type="STRING" id="983967.A0A1E4SW84"/>
<dbReference type="Pfam" id="PF11719">
    <property type="entry name" value="Drc1-Sld2"/>
    <property type="match status" value="1"/>
</dbReference>
<dbReference type="GO" id="GO:0031261">
    <property type="term" value="C:DNA replication preinitiation complex"/>
    <property type="evidence" value="ECO:0007669"/>
    <property type="project" value="TreeGrafter"/>
</dbReference>
<evidence type="ECO:0000256" key="6">
    <source>
        <dbReference type="ARBA" id="ARBA00023306"/>
    </source>
</evidence>
<dbReference type="OrthoDB" id="8775810at2759"/>
<feature type="region of interest" description="Disordered" evidence="9">
    <location>
        <begin position="141"/>
        <end position="210"/>
    </location>
</feature>
<accession>A0A1E4SW84</accession>
<dbReference type="GO" id="GO:0003697">
    <property type="term" value="F:single-stranded DNA binding"/>
    <property type="evidence" value="ECO:0007669"/>
    <property type="project" value="TreeGrafter"/>
</dbReference>
<feature type="compositionally biased region" description="Low complexity" evidence="9">
    <location>
        <begin position="317"/>
        <end position="326"/>
    </location>
</feature>
<feature type="compositionally biased region" description="Basic and acidic residues" evidence="9">
    <location>
        <begin position="531"/>
        <end position="546"/>
    </location>
</feature>
<evidence type="ECO:0000256" key="8">
    <source>
        <dbReference type="SAM" id="Coils"/>
    </source>
</evidence>
<feature type="region of interest" description="Disordered" evidence="9">
    <location>
        <begin position="509"/>
        <end position="576"/>
    </location>
</feature>
<feature type="compositionally biased region" description="Acidic residues" evidence="9">
    <location>
        <begin position="512"/>
        <end position="530"/>
    </location>
</feature>
<comment type="similarity">
    <text evidence="2 7">Belongs to the SLD2 family.</text>
</comment>
<feature type="region of interest" description="Disordered" evidence="9">
    <location>
        <begin position="316"/>
        <end position="335"/>
    </location>
</feature>
<keyword evidence="4 7" id="KW-0235">DNA replication</keyword>
<dbReference type="InterPro" id="IPR040203">
    <property type="entry name" value="Sld2"/>
</dbReference>
<dbReference type="EMBL" id="KV453861">
    <property type="protein sequence ID" value="ODV83754.1"/>
    <property type="molecule type" value="Genomic_DNA"/>
</dbReference>
<evidence type="ECO:0000313" key="11">
    <source>
        <dbReference type="Proteomes" id="UP000094801"/>
    </source>
</evidence>
<organism evidence="10 11">
    <name type="scientific">[Candida] arabinofermentans NRRL YB-2248</name>
    <dbReference type="NCBI Taxonomy" id="983967"/>
    <lineage>
        <taxon>Eukaryota</taxon>
        <taxon>Fungi</taxon>
        <taxon>Dikarya</taxon>
        <taxon>Ascomycota</taxon>
        <taxon>Saccharomycotina</taxon>
        <taxon>Pichiomycetes</taxon>
        <taxon>Pichiales</taxon>
        <taxon>Pichiaceae</taxon>
        <taxon>Ogataea</taxon>
        <taxon>Ogataea/Candida clade</taxon>
    </lineage>
</organism>
<name>A0A1E4SW84_9ASCO</name>
<evidence type="ECO:0000256" key="2">
    <source>
        <dbReference type="ARBA" id="ARBA00007276"/>
    </source>
</evidence>
<evidence type="ECO:0000256" key="4">
    <source>
        <dbReference type="ARBA" id="ARBA00022705"/>
    </source>
</evidence>
<dbReference type="PANTHER" id="PTHR28124:SF1">
    <property type="entry name" value="DNA REPLICATION REGULATOR SLD2"/>
    <property type="match status" value="1"/>
</dbReference>
<feature type="compositionally biased region" description="Acidic residues" evidence="9">
    <location>
        <begin position="184"/>
        <end position="201"/>
    </location>
</feature>